<dbReference type="EMBL" id="BKCJ011826808">
    <property type="protein sequence ID" value="GFD56221.1"/>
    <property type="molecule type" value="Genomic_DNA"/>
</dbReference>
<evidence type="ECO:0000313" key="1">
    <source>
        <dbReference type="EMBL" id="GFD56221.1"/>
    </source>
</evidence>
<protein>
    <submittedName>
        <fullName evidence="1">Uncharacterized protein</fullName>
    </submittedName>
</protein>
<sequence length="41" mass="4698">MQVVLVQMKELVLYQGFSMYPLMCLRKNSTDDEGDADEGKD</sequence>
<feature type="non-terminal residue" evidence="1">
    <location>
        <position position="41"/>
    </location>
</feature>
<accession>A0A699XH71</accession>
<gene>
    <name evidence="1" type="ORF">Tci_928190</name>
</gene>
<name>A0A699XH71_TANCI</name>
<proteinExistence type="predicted"/>
<reference evidence="1" key="1">
    <citation type="journal article" date="2019" name="Sci. Rep.">
        <title>Draft genome of Tanacetum cinerariifolium, the natural source of mosquito coil.</title>
        <authorList>
            <person name="Yamashiro T."/>
            <person name="Shiraishi A."/>
            <person name="Satake H."/>
            <person name="Nakayama K."/>
        </authorList>
    </citation>
    <scope>NUCLEOTIDE SEQUENCE</scope>
</reference>
<organism evidence="1">
    <name type="scientific">Tanacetum cinerariifolium</name>
    <name type="common">Dalmatian daisy</name>
    <name type="synonym">Chrysanthemum cinerariifolium</name>
    <dbReference type="NCBI Taxonomy" id="118510"/>
    <lineage>
        <taxon>Eukaryota</taxon>
        <taxon>Viridiplantae</taxon>
        <taxon>Streptophyta</taxon>
        <taxon>Embryophyta</taxon>
        <taxon>Tracheophyta</taxon>
        <taxon>Spermatophyta</taxon>
        <taxon>Magnoliopsida</taxon>
        <taxon>eudicotyledons</taxon>
        <taxon>Gunneridae</taxon>
        <taxon>Pentapetalae</taxon>
        <taxon>asterids</taxon>
        <taxon>campanulids</taxon>
        <taxon>Asterales</taxon>
        <taxon>Asteraceae</taxon>
        <taxon>Asteroideae</taxon>
        <taxon>Anthemideae</taxon>
        <taxon>Anthemidinae</taxon>
        <taxon>Tanacetum</taxon>
    </lineage>
</organism>
<comment type="caution">
    <text evidence="1">The sequence shown here is derived from an EMBL/GenBank/DDBJ whole genome shotgun (WGS) entry which is preliminary data.</text>
</comment>
<dbReference type="AlphaFoldDB" id="A0A699XH71"/>